<dbReference type="PANTHER" id="PTHR16022:SF0">
    <property type="entry name" value="CYTOPLASMIC DYNEIN 2 INTERMEDIATE CHAIN 1"/>
    <property type="match status" value="1"/>
</dbReference>
<feature type="compositionally biased region" description="Basic and acidic residues" evidence="1">
    <location>
        <begin position="1"/>
        <end position="63"/>
    </location>
</feature>
<dbReference type="GO" id="GO:0045504">
    <property type="term" value="F:dynein heavy chain binding"/>
    <property type="evidence" value="ECO:0007669"/>
    <property type="project" value="InterPro"/>
</dbReference>
<reference evidence="2 3" key="2">
    <citation type="journal article" date="2019" name="G3 (Bethesda)">
        <title>Hybrid Assembly of the Genome of the Entomopathogenic Nematode Steinernema carpocapsae Identifies the X-Chromosome.</title>
        <authorList>
            <person name="Serra L."/>
            <person name="Macchietto M."/>
            <person name="Macias-Munoz A."/>
            <person name="McGill C.J."/>
            <person name="Rodriguez I.M."/>
            <person name="Rodriguez B."/>
            <person name="Murad R."/>
            <person name="Mortazavi A."/>
        </authorList>
    </citation>
    <scope>NUCLEOTIDE SEQUENCE [LARGE SCALE GENOMIC DNA]</scope>
    <source>
        <strain evidence="2 3">ALL</strain>
    </source>
</reference>
<feature type="compositionally biased region" description="Acidic residues" evidence="1">
    <location>
        <begin position="104"/>
        <end position="129"/>
    </location>
</feature>
<proteinExistence type="predicted"/>
<name>A0A4U5MGI9_STECR</name>
<evidence type="ECO:0000313" key="2">
    <source>
        <dbReference type="EMBL" id="TKR68103.1"/>
    </source>
</evidence>
<dbReference type="GO" id="GO:0005929">
    <property type="term" value="C:cilium"/>
    <property type="evidence" value="ECO:0007669"/>
    <property type="project" value="GOC"/>
</dbReference>
<dbReference type="InterPro" id="IPR015943">
    <property type="entry name" value="WD40/YVTN_repeat-like_dom_sf"/>
</dbReference>
<organism evidence="2 3">
    <name type="scientific">Steinernema carpocapsae</name>
    <name type="common">Entomopathogenic nematode</name>
    <dbReference type="NCBI Taxonomy" id="34508"/>
    <lineage>
        <taxon>Eukaryota</taxon>
        <taxon>Metazoa</taxon>
        <taxon>Ecdysozoa</taxon>
        <taxon>Nematoda</taxon>
        <taxon>Chromadorea</taxon>
        <taxon>Rhabditida</taxon>
        <taxon>Tylenchina</taxon>
        <taxon>Panagrolaimomorpha</taxon>
        <taxon>Strongyloidoidea</taxon>
        <taxon>Steinernematidae</taxon>
        <taxon>Steinernema</taxon>
    </lineage>
</organism>
<evidence type="ECO:0000256" key="1">
    <source>
        <dbReference type="SAM" id="MobiDB-lite"/>
    </source>
</evidence>
<dbReference type="SMART" id="SM00320">
    <property type="entry name" value="WD40"/>
    <property type="match status" value="2"/>
</dbReference>
<dbReference type="SUPFAM" id="SSF50978">
    <property type="entry name" value="WD40 repeat-like"/>
    <property type="match status" value="1"/>
</dbReference>
<dbReference type="EMBL" id="AZBU02000008">
    <property type="protein sequence ID" value="TKR68103.1"/>
    <property type="molecule type" value="Genomic_DNA"/>
</dbReference>
<dbReference type="InterPro" id="IPR036322">
    <property type="entry name" value="WD40_repeat_dom_sf"/>
</dbReference>
<keyword evidence="3" id="KW-1185">Reference proteome</keyword>
<dbReference type="Gene3D" id="2.130.10.10">
    <property type="entry name" value="YVTN repeat-like/Quinoprotein amine dehydrogenase"/>
    <property type="match status" value="2"/>
</dbReference>
<sequence>MSDRHRSRSKDGVAKEKRSGEKSREKSQKSSSKERSRLHRGEREEKRERTSSKHREKKREEAVKPPPTSSKPRSGRSTDLLPPRPTTTQRRSSAKKEAAKEPQPAEDDYQYEDDFEDYEDDFEDDEEAEAVPAPSASNQRPKLKSIPEPLKNDDEVEESPMLQRLLNRKSSAVVRDPVAREQGQHRISSANRKIVFANAKQIDLVAASAVVQRYAKLKDLIGMETTSFRVDDLPPMRDYDFYMSMFGIGNRTQNFCQTGDENYASECQTELAENFETWTQHPPVDERGWGREGFAQIEDEATDADTEVFKNSHAQNPRLKKFLEVAADLIIEILNTEANNSAPVYTKNKSEFAFSAGFNILSLANVAKESQCTFVVKNKVKPNQLLGAFVVFKGAEAVEAIVSNRSVIVDFNWKNVELPENILICENEVKCCCYAPDGKSAIFAGLNDGTVVAWDLREPAPPILSASVEWTDKKERIPLRRPAYDSSFQYKENGTSIVQISTSGDSAKGSYQVVTLEETGSITVWSVFEDSAGDFDVDLGLRPGARFKLAQSTVIPSDTLVSSVTPLLSRLFANEMILSDEAKTQFLVGTDVGYLVSKNRMRSLDCIGPRRILLKDVDSPDPMQVMAMKMSPFYSDLILIGLSSGSLIIYEISTGSELVSLSSTASSRQAVTSVEWSPLSPSVFYSIHDGDRLLVWDLQSTRNALHVCAMKEKIQAKVLRTDSWTDGRLGYLALALSNGLIQLHCLEPMNREGSVQWI</sequence>
<dbReference type="STRING" id="34508.A0A4U5MGI9"/>
<gene>
    <name evidence="2" type="ORF">L596_024136</name>
</gene>
<dbReference type="PANTHER" id="PTHR16022">
    <property type="entry name" value="WD REPEAT DOMAIN 60"/>
    <property type="match status" value="1"/>
</dbReference>
<accession>A0A4U5MGI9</accession>
<dbReference type="GO" id="GO:0042073">
    <property type="term" value="P:intraciliary transport"/>
    <property type="evidence" value="ECO:0007669"/>
    <property type="project" value="InterPro"/>
</dbReference>
<dbReference type="InterPro" id="IPR001680">
    <property type="entry name" value="WD40_rpt"/>
</dbReference>
<reference evidence="2 3" key="1">
    <citation type="journal article" date="2015" name="Genome Biol.">
        <title>Comparative genomics of Steinernema reveals deeply conserved gene regulatory networks.</title>
        <authorList>
            <person name="Dillman A.R."/>
            <person name="Macchietto M."/>
            <person name="Porter C.F."/>
            <person name="Rogers A."/>
            <person name="Williams B."/>
            <person name="Antoshechkin I."/>
            <person name="Lee M.M."/>
            <person name="Goodwin Z."/>
            <person name="Lu X."/>
            <person name="Lewis E.E."/>
            <person name="Goodrich-Blair H."/>
            <person name="Stock S.P."/>
            <person name="Adams B.J."/>
            <person name="Sternberg P.W."/>
            <person name="Mortazavi A."/>
        </authorList>
    </citation>
    <scope>NUCLEOTIDE SEQUENCE [LARGE SCALE GENOMIC DNA]</scope>
    <source>
        <strain evidence="2 3">ALL</strain>
    </source>
</reference>
<dbReference type="InterPro" id="IPR042505">
    <property type="entry name" value="DYNC2I1"/>
</dbReference>
<dbReference type="GO" id="GO:0045503">
    <property type="term" value="F:dynein light chain binding"/>
    <property type="evidence" value="ECO:0007669"/>
    <property type="project" value="InterPro"/>
</dbReference>
<evidence type="ECO:0000313" key="3">
    <source>
        <dbReference type="Proteomes" id="UP000298663"/>
    </source>
</evidence>
<feature type="region of interest" description="Disordered" evidence="1">
    <location>
        <begin position="1"/>
        <end position="157"/>
    </location>
</feature>
<dbReference type="OrthoDB" id="2162425at2759"/>
<dbReference type="AlphaFoldDB" id="A0A4U5MGI9"/>
<evidence type="ECO:0008006" key="4">
    <source>
        <dbReference type="Google" id="ProtNLM"/>
    </source>
</evidence>
<protein>
    <recommendedName>
        <fullName evidence="4">WD repeat-containing protein 60</fullName>
    </recommendedName>
</protein>
<comment type="caution">
    <text evidence="2">The sequence shown here is derived from an EMBL/GenBank/DDBJ whole genome shotgun (WGS) entry which is preliminary data.</text>
</comment>
<dbReference type="Proteomes" id="UP000298663">
    <property type="component" value="Unassembled WGS sequence"/>
</dbReference>
<dbReference type="GO" id="GO:0005868">
    <property type="term" value="C:cytoplasmic dynein complex"/>
    <property type="evidence" value="ECO:0007669"/>
    <property type="project" value="InterPro"/>
</dbReference>